<keyword evidence="2" id="KW-1185">Reference proteome</keyword>
<dbReference type="EMBL" id="CDSF01000092">
    <property type="protein sequence ID" value="CEO99664.1"/>
    <property type="molecule type" value="Genomic_DNA"/>
</dbReference>
<protein>
    <submittedName>
        <fullName evidence="1">Uncharacterized protein</fullName>
    </submittedName>
</protein>
<evidence type="ECO:0000313" key="1">
    <source>
        <dbReference type="EMBL" id="CEO99664.1"/>
    </source>
</evidence>
<accession>A0A0G4IX34</accession>
<evidence type="ECO:0000313" key="2">
    <source>
        <dbReference type="Proteomes" id="UP000039324"/>
    </source>
</evidence>
<dbReference type="Proteomes" id="UP000039324">
    <property type="component" value="Unassembled WGS sequence"/>
</dbReference>
<gene>
    <name evidence="1" type="ORF">PBRA_007397</name>
</gene>
<sequence>MMACLYAFSDDICDVIVSFVVSDDIVGRMKFIERLAQVDRRHRSHSVAMQRRLVLSGSMRLARDPIVRRYLEIKHVTEHEADVVVDVDECIMTNVIQLFGDNLACNRWHGTLPGEERDVPSSITVVLQSLRPGRAHDAFVTELRQMLTDACLFPNPLLVVKILRETIRFPAVIPPWLLVDLLKSSLPSNDPLSMACAYAIITDSRWKSGKPVYRRPIVPNVLLHSLFRRGHGLSVSREQYDVEERVMTGIGMQAQDVLDLYRAASDLGHAAHIYTFWRNFDRLIDAGGIARADLAPLYCLAAPARAPAVVPSTKAPAHALRLLPALLQVSVLVHAVLALVRIIVVVDVGLPALAWFALGDCCQVGPST</sequence>
<name>A0A0G4IX34_PLABS</name>
<organism evidence="1 2">
    <name type="scientific">Plasmodiophora brassicae</name>
    <name type="common">Clubroot disease agent</name>
    <dbReference type="NCBI Taxonomy" id="37360"/>
    <lineage>
        <taxon>Eukaryota</taxon>
        <taxon>Sar</taxon>
        <taxon>Rhizaria</taxon>
        <taxon>Endomyxa</taxon>
        <taxon>Phytomyxea</taxon>
        <taxon>Plasmodiophorida</taxon>
        <taxon>Plasmodiophoridae</taxon>
        <taxon>Plasmodiophora</taxon>
    </lineage>
</organism>
<dbReference type="AlphaFoldDB" id="A0A0G4IX34"/>
<proteinExistence type="predicted"/>
<reference evidence="1 2" key="1">
    <citation type="submission" date="2015-02" db="EMBL/GenBank/DDBJ databases">
        <authorList>
            <person name="Chooi Y.-H."/>
        </authorList>
    </citation>
    <scope>NUCLEOTIDE SEQUENCE [LARGE SCALE GENOMIC DNA]</scope>
    <source>
        <strain evidence="1">E3</strain>
    </source>
</reference>